<evidence type="ECO:0000259" key="2">
    <source>
        <dbReference type="Pfam" id="PF00501"/>
    </source>
</evidence>
<dbReference type="InterPro" id="IPR000873">
    <property type="entry name" value="AMP-dep_synth/lig_dom"/>
</dbReference>
<dbReference type="GO" id="GO:0005783">
    <property type="term" value="C:endoplasmic reticulum"/>
    <property type="evidence" value="ECO:0007669"/>
    <property type="project" value="TreeGrafter"/>
</dbReference>
<dbReference type="Pfam" id="PF00501">
    <property type="entry name" value="AMP-binding"/>
    <property type="match status" value="1"/>
</dbReference>
<organism evidence="3">
    <name type="scientific">Chlamydomonas euryale</name>
    <dbReference type="NCBI Taxonomy" id="1486919"/>
    <lineage>
        <taxon>Eukaryota</taxon>
        <taxon>Viridiplantae</taxon>
        <taxon>Chlorophyta</taxon>
        <taxon>core chlorophytes</taxon>
        <taxon>Chlorophyceae</taxon>
        <taxon>CS clade</taxon>
        <taxon>Chlamydomonadales</taxon>
        <taxon>Chlamydomonadaceae</taxon>
        <taxon>Chlamydomonas</taxon>
    </lineage>
</organism>
<accession>A0A7R9Z2J4</accession>
<evidence type="ECO:0000256" key="1">
    <source>
        <dbReference type="SAM" id="MobiDB-lite"/>
    </source>
</evidence>
<proteinExistence type="predicted"/>
<dbReference type="PROSITE" id="PS00455">
    <property type="entry name" value="AMP_BINDING"/>
    <property type="match status" value="1"/>
</dbReference>
<dbReference type="PANTHER" id="PTHR43272:SF3">
    <property type="entry name" value="LONG CHAIN ACYL-COA SYNTHETASE 4"/>
    <property type="match status" value="1"/>
</dbReference>
<reference evidence="3" key="1">
    <citation type="submission" date="2021-01" db="EMBL/GenBank/DDBJ databases">
        <authorList>
            <person name="Corre E."/>
            <person name="Pelletier E."/>
            <person name="Niang G."/>
            <person name="Scheremetjew M."/>
            <person name="Finn R."/>
            <person name="Kale V."/>
            <person name="Holt S."/>
            <person name="Cochrane G."/>
            <person name="Meng A."/>
            <person name="Brown T."/>
            <person name="Cohen L."/>
        </authorList>
    </citation>
    <scope>NUCLEOTIDE SEQUENCE</scope>
    <source>
        <strain evidence="3">CCMP219</strain>
    </source>
</reference>
<gene>
    <name evidence="3" type="ORF">CEUR00632_LOCUS15833</name>
</gene>
<sequence>MAPQQRYESKFSALQEVQPARPAQGERPAAGPVYQASYVDPNQDTGVVQGCSTLLETFERSVGLYGDRPCLGHRPIGPDGKVGPFVFTTYAETSAIVSNVAAAYQHMGLVAKDTVGIIGSNCPEWMSAMLAMNKCSIVCVPLYDTLGDKAVEYIVNHAETKLIVASGKKLATLAPALETTKSIVTKGVVYWGKPDTEAIERIKALGLAVRSWDQLVAEGADATGLPAPTAPKPADLCTIMYTSGTTGNPKGVMISHRAVVATIGGILRYLDFLGEKMGPNDA</sequence>
<name>A0A7R9Z2J4_9CHLO</name>
<evidence type="ECO:0000313" key="3">
    <source>
        <dbReference type="EMBL" id="CAD8300988.1"/>
    </source>
</evidence>
<dbReference type="PANTHER" id="PTHR43272">
    <property type="entry name" value="LONG-CHAIN-FATTY-ACID--COA LIGASE"/>
    <property type="match status" value="1"/>
</dbReference>
<feature type="region of interest" description="Disordered" evidence="1">
    <location>
        <begin position="1"/>
        <end position="29"/>
    </location>
</feature>
<dbReference type="InterPro" id="IPR042099">
    <property type="entry name" value="ANL_N_sf"/>
</dbReference>
<dbReference type="SUPFAM" id="SSF56801">
    <property type="entry name" value="Acetyl-CoA synthetase-like"/>
    <property type="match status" value="1"/>
</dbReference>
<dbReference type="GO" id="GO:0004467">
    <property type="term" value="F:long-chain fatty acid-CoA ligase activity"/>
    <property type="evidence" value="ECO:0007669"/>
    <property type="project" value="UniProtKB-ARBA"/>
</dbReference>
<dbReference type="AlphaFoldDB" id="A0A7R9Z2J4"/>
<dbReference type="Gene3D" id="3.40.50.12780">
    <property type="entry name" value="N-terminal domain of ligase-like"/>
    <property type="match status" value="1"/>
</dbReference>
<protein>
    <recommendedName>
        <fullName evidence="2">AMP-dependent synthetase/ligase domain-containing protein</fullName>
    </recommendedName>
</protein>
<dbReference type="InterPro" id="IPR020845">
    <property type="entry name" value="AMP-binding_CS"/>
</dbReference>
<feature type="domain" description="AMP-dependent synthetase/ligase" evidence="2">
    <location>
        <begin position="59"/>
        <end position="266"/>
    </location>
</feature>
<dbReference type="GO" id="GO:0016020">
    <property type="term" value="C:membrane"/>
    <property type="evidence" value="ECO:0007669"/>
    <property type="project" value="TreeGrafter"/>
</dbReference>
<dbReference type="EMBL" id="HBEC01034099">
    <property type="protein sequence ID" value="CAD8300988.1"/>
    <property type="molecule type" value="Transcribed_RNA"/>
</dbReference>